<feature type="transmembrane region" description="Helical" evidence="7">
    <location>
        <begin position="66"/>
        <end position="89"/>
    </location>
</feature>
<keyword evidence="10" id="KW-1185">Reference proteome</keyword>
<name>A0AAD4GUL7_ASPNN</name>
<dbReference type="GO" id="GO:0022857">
    <property type="term" value="F:transmembrane transporter activity"/>
    <property type="evidence" value="ECO:0007669"/>
    <property type="project" value="InterPro"/>
</dbReference>
<reference evidence="9" key="2">
    <citation type="submission" date="2020-02" db="EMBL/GenBank/DDBJ databases">
        <authorList>
            <person name="Gilchrist C.L.M."/>
            <person name="Chooi Y.-H."/>
        </authorList>
    </citation>
    <scope>NUCLEOTIDE SEQUENCE</scope>
    <source>
        <strain evidence="9">MST-FP2251</strain>
    </source>
</reference>
<accession>A0AAD4GUL7</accession>
<comment type="caution">
    <text evidence="9">The sequence shown here is derived from an EMBL/GenBank/DDBJ whole genome shotgun (WGS) entry which is preliminary data.</text>
</comment>
<dbReference type="PANTHER" id="PTHR43791">
    <property type="entry name" value="PERMEASE-RELATED"/>
    <property type="match status" value="1"/>
</dbReference>
<gene>
    <name evidence="9" type="ORF">FE257_006759</name>
</gene>
<evidence type="ECO:0000313" key="9">
    <source>
        <dbReference type="EMBL" id="KAF9889887.1"/>
    </source>
</evidence>
<keyword evidence="2" id="KW-0813">Transport</keyword>
<dbReference type="InterPro" id="IPR011701">
    <property type="entry name" value="MFS"/>
</dbReference>
<evidence type="ECO:0000313" key="10">
    <source>
        <dbReference type="Proteomes" id="UP001194746"/>
    </source>
</evidence>
<dbReference type="SUPFAM" id="SSF103473">
    <property type="entry name" value="MFS general substrate transporter"/>
    <property type="match status" value="1"/>
</dbReference>
<protein>
    <recommendedName>
        <fullName evidence="8">Major facilitator superfamily (MFS) profile domain-containing protein</fullName>
    </recommendedName>
</protein>
<dbReference type="FunFam" id="1.20.1250.20:FF:000064">
    <property type="entry name" value="MFS allantoate transporter"/>
    <property type="match status" value="1"/>
</dbReference>
<dbReference type="Pfam" id="PF07690">
    <property type="entry name" value="MFS_1"/>
    <property type="match status" value="1"/>
</dbReference>
<comment type="subcellular location">
    <subcellularLocation>
        <location evidence="1">Membrane</location>
        <topology evidence="1">Multi-pass membrane protein</topology>
    </subcellularLocation>
</comment>
<evidence type="ECO:0000256" key="6">
    <source>
        <dbReference type="ARBA" id="ARBA00037968"/>
    </source>
</evidence>
<dbReference type="GO" id="GO:0016020">
    <property type="term" value="C:membrane"/>
    <property type="evidence" value="ECO:0007669"/>
    <property type="project" value="UniProtKB-SubCell"/>
</dbReference>
<sequence length="473" mass="51874">MDTLLSSRETALIDLKTEQQVKRKIDLVVLPLICLAFFAQCLDKLTLNYASVFGLIEDLDLHGTQYSWIVSICYVGQLVSEFPAMYLISRLTVARFVACTIIVWGGICMCSAAATTYSSLMGIRFALGIAEGVVTPAYVPLISLWYKKSEHPVRVGLWYSCSGFAQVFGALIMYGVGHAQMSIAPWKAMFIICGAVSPFIGVAFFFLVPGSPETAWFLNPQERIIAKWRLEVELDGGDRTNFAPDQLKESVMDLRVYLSFVFGTLVALAGTVITFASLTIHHLGYDKFETMLYTCPSGAVQVVSVWISFILCGIWPNNRCAIAIVLTIVPLLGIILLFALPLTVGWGMVVASWLASVMSNIISILLSLNASNTRGNTKKAIVNALFCLGAAVGGICGPLLWKVENAPRYRNGLILSLCSLIGLIASVMLYWYSCIRDNRRRCTAAGLDPGNCVIGVVGDDLTDKQNRLFRYNT</sequence>
<dbReference type="InterPro" id="IPR020846">
    <property type="entry name" value="MFS_dom"/>
</dbReference>
<feature type="transmembrane region" description="Helical" evidence="7">
    <location>
        <begin position="188"/>
        <end position="208"/>
    </location>
</feature>
<dbReference type="EMBL" id="VCAU01000031">
    <property type="protein sequence ID" value="KAF9889887.1"/>
    <property type="molecule type" value="Genomic_DNA"/>
</dbReference>
<dbReference type="AlphaFoldDB" id="A0AAD4GUL7"/>
<dbReference type="InterPro" id="IPR036259">
    <property type="entry name" value="MFS_trans_sf"/>
</dbReference>
<feature type="transmembrane region" description="Helical" evidence="7">
    <location>
        <begin position="123"/>
        <end position="145"/>
    </location>
</feature>
<feature type="transmembrane region" description="Helical" evidence="7">
    <location>
        <begin position="413"/>
        <end position="432"/>
    </location>
</feature>
<feature type="transmembrane region" description="Helical" evidence="7">
    <location>
        <begin position="290"/>
        <end position="314"/>
    </location>
</feature>
<keyword evidence="5 7" id="KW-0472">Membrane</keyword>
<keyword evidence="4 7" id="KW-1133">Transmembrane helix</keyword>
<reference evidence="9" key="1">
    <citation type="journal article" date="2019" name="Beilstein J. Org. Chem.">
        <title>Nanangenines: drimane sesquiterpenoids as the dominant metabolite cohort of a novel Australian fungus, Aspergillus nanangensis.</title>
        <authorList>
            <person name="Lacey H.J."/>
            <person name="Gilchrist C.L.M."/>
            <person name="Crombie A."/>
            <person name="Kalaitzis J.A."/>
            <person name="Vuong D."/>
            <person name="Rutledge P.J."/>
            <person name="Turner P."/>
            <person name="Pitt J.I."/>
            <person name="Lacey E."/>
            <person name="Chooi Y.H."/>
            <person name="Piggott A.M."/>
        </authorList>
    </citation>
    <scope>NUCLEOTIDE SEQUENCE</scope>
    <source>
        <strain evidence="9">MST-FP2251</strain>
    </source>
</reference>
<dbReference type="Proteomes" id="UP001194746">
    <property type="component" value="Unassembled WGS sequence"/>
</dbReference>
<evidence type="ECO:0000256" key="4">
    <source>
        <dbReference type="ARBA" id="ARBA00022989"/>
    </source>
</evidence>
<dbReference type="Gene3D" id="1.20.1250.20">
    <property type="entry name" value="MFS general substrate transporter like domains"/>
    <property type="match status" value="2"/>
</dbReference>
<evidence type="ECO:0000256" key="7">
    <source>
        <dbReference type="SAM" id="Phobius"/>
    </source>
</evidence>
<feature type="transmembrane region" description="Helical" evidence="7">
    <location>
        <begin position="157"/>
        <end position="176"/>
    </location>
</feature>
<evidence type="ECO:0000256" key="1">
    <source>
        <dbReference type="ARBA" id="ARBA00004141"/>
    </source>
</evidence>
<evidence type="ECO:0000256" key="3">
    <source>
        <dbReference type="ARBA" id="ARBA00022692"/>
    </source>
</evidence>
<keyword evidence="3 7" id="KW-0812">Transmembrane</keyword>
<dbReference type="PANTHER" id="PTHR43791:SF103">
    <property type="entry name" value="MAJOR FACILITATOR SUPERFAMILY (MFS) PROFILE DOMAIN-CONTAINING PROTEIN-RELATED"/>
    <property type="match status" value="1"/>
</dbReference>
<evidence type="ECO:0000256" key="2">
    <source>
        <dbReference type="ARBA" id="ARBA00022448"/>
    </source>
</evidence>
<comment type="similarity">
    <text evidence="6">Belongs to the major facilitator superfamily. Allantoate permease family.</text>
</comment>
<feature type="transmembrane region" description="Helical" evidence="7">
    <location>
        <begin position="96"/>
        <end position="117"/>
    </location>
</feature>
<evidence type="ECO:0000259" key="8">
    <source>
        <dbReference type="PROSITE" id="PS50850"/>
    </source>
</evidence>
<feature type="domain" description="Major facilitator superfamily (MFS) profile" evidence="8">
    <location>
        <begin position="29"/>
        <end position="434"/>
    </location>
</feature>
<evidence type="ECO:0000256" key="5">
    <source>
        <dbReference type="ARBA" id="ARBA00023136"/>
    </source>
</evidence>
<proteinExistence type="inferred from homology"/>
<feature type="transmembrane region" description="Helical" evidence="7">
    <location>
        <begin position="380"/>
        <end position="401"/>
    </location>
</feature>
<feature type="transmembrane region" description="Helical" evidence="7">
    <location>
        <begin position="346"/>
        <end position="368"/>
    </location>
</feature>
<feature type="transmembrane region" description="Helical" evidence="7">
    <location>
        <begin position="321"/>
        <end position="340"/>
    </location>
</feature>
<feature type="transmembrane region" description="Helical" evidence="7">
    <location>
        <begin position="256"/>
        <end position="278"/>
    </location>
</feature>
<dbReference type="PROSITE" id="PS50850">
    <property type="entry name" value="MFS"/>
    <property type="match status" value="1"/>
</dbReference>
<feature type="transmembrane region" description="Helical" evidence="7">
    <location>
        <begin position="25"/>
        <end position="46"/>
    </location>
</feature>
<organism evidence="9 10">
    <name type="scientific">Aspergillus nanangensis</name>
    <dbReference type="NCBI Taxonomy" id="2582783"/>
    <lineage>
        <taxon>Eukaryota</taxon>
        <taxon>Fungi</taxon>
        <taxon>Dikarya</taxon>
        <taxon>Ascomycota</taxon>
        <taxon>Pezizomycotina</taxon>
        <taxon>Eurotiomycetes</taxon>
        <taxon>Eurotiomycetidae</taxon>
        <taxon>Eurotiales</taxon>
        <taxon>Aspergillaceae</taxon>
        <taxon>Aspergillus</taxon>
        <taxon>Aspergillus subgen. Circumdati</taxon>
    </lineage>
</organism>